<evidence type="ECO:0000256" key="2">
    <source>
        <dbReference type="ARBA" id="ARBA00022475"/>
    </source>
</evidence>
<keyword evidence="10" id="KW-1185">Reference proteome</keyword>
<proteinExistence type="predicted"/>
<feature type="transmembrane region" description="Helical" evidence="8">
    <location>
        <begin position="19"/>
        <end position="43"/>
    </location>
</feature>
<dbReference type="InterPro" id="IPR052192">
    <property type="entry name" value="Insect_Ionotropic_Sensory_Rcpt"/>
</dbReference>
<gene>
    <name evidence="9" type="ORF">L798_01909</name>
</gene>
<evidence type="ECO:0000313" key="9">
    <source>
        <dbReference type="EMBL" id="KDR08192.1"/>
    </source>
</evidence>
<evidence type="ECO:0000256" key="4">
    <source>
        <dbReference type="ARBA" id="ARBA00022989"/>
    </source>
</evidence>
<dbReference type="eggNOG" id="KOG1052">
    <property type="taxonomic scope" value="Eukaryota"/>
</dbReference>
<keyword evidence="6" id="KW-0675">Receptor</keyword>
<organism evidence="9 10">
    <name type="scientific">Zootermopsis nevadensis</name>
    <name type="common">Dampwood termite</name>
    <dbReference type="NCBI Taxonomy" id="136037"/>
    <lineage>
        <taxon>Eukaryota</taxon>
        <taxon>Metazoa</taxon>
        <taxon>Ecdysozoa</taxon>
        <taxon>Arthropoda</taxon>
        <taxon>Hexapoda</taxon>
        <taxon>Insecta</taxon>
        <taxon>Pterygota</taxon>
        <taxon>Neoptera</taxon>
        <taxon>Polyneoptera</taxon>
        <taxon>Dictyoptera</taxon>
        <taxon>Blattodea</taxon>
        <taxon>Blattoidea</taxon>
        <taxon>Termitoidae</taxon>
        <taxon>Termopsidae</taxon>
        <taxon>Zootermopsis</taxon>
    </lineage>
</organism>
<keyword evidence="7" id="KW-0325">Glycoprotein</keyword>
<dbReference type="EMBL" id="KK853354">
    <property type="protein sequence ID" value="KDR08192.1"/>
    <property type="molecule type" value="Genomic_DNA"/>
</dbReference>
<evidence type="ECO:0000256" key="6">
    <source>
        <dbReference type="ARBA" id="ARBA00023170"/>
    </source>
</evidence>
<evidence type="ECO:0000256" key="8">
    <source>
        <dbReference type="SAM" id="Phobius"/>
    </source>
</evidence>
<dbReference type="PANTHER" id="PTHR42643">
    <property type="entry name" value="IONOTROPIC RECEPTOR 20A-RELATED"/>
    <property type="match status" value="1"/>
</dbReference>
<accession>A0A067QHR3</accession>
<feature type="transmembrane region" description="Helical" evidence="8">
    <location>
        <begin position="84"/>
        <end position="107"/>
    </location>
</feature>
<keyword evidence="4 8" id="KW-1133">Transmembrane helix</keyword>
<sequence>DWFVPCLKPLSRLQRISNIFSVSVWSAMVIVFLLVTVASWWLAKGVDEVPSYTSFSSSLFNNWAVMVGVSVTEMPRKFTLKLTFLGFVWYCFAMSTVFQTFFTSFLVDPGYQKQLTTLEEILESGMAFGYRNDFDIHYDESSDWRHKELLSKREDCSPEIMCIDRIRETGNYATLSEEWLVQDYTNFINDHSFICPLNDDDTFFILISFYFPKGSFLLEFINRFISSSTESGMIVKMDRDRRYKNKDVPEPGNVFGEYFIFTLGHLSVAFYILLFGHSLSLLLFIGELLYHKKFIKL</sequence>
<dbReference type="Proteomes" id="UP000027135">
    <property type="component" value="Unassembled WGS sequence"/>
</dbReference>
<evidence type="ECO:0000313" key="10">
    <source>
        <dbReference type="Proteomes" id="UP000027135"/>
    </source>
</evidence>
<dbReference type="InParanoid" id="A0A067QHR3"/>
<dbReference type="Gene3D" id="1.10.287.70">
    <property type="match status" value="1"/>
</dbReference>
<keyword evidence="3 8" id="KW-0812">Transmembrane</keyword>
<dbReference type="PANTHER" id="PTHR42643:SF30">
    <property type="entry name" value="IONOTROPIC RECEPTOR 40A-RELATED"/>
    <property type="match status" value="1"/>
</dbReference>
<keyword evidence="5 8" id="KW-0472">Membrane</keyword>
<feature type="non-terminal residue" evidence="9">
    <location>
        <position position="1"/>
    </location>
</feature>
<comment type="subcellular location">
    <subcellularLocation>
        <location evidence="1">Cell membrane</location>
        <topology evidence="1">Multi-pass membrane protein</topology>
    </subcellularLocation>
</comment>
<evidence type="ECO:0000256" key="7">
    <source>
        <dbReference type="ARBA" id="ARBA00023180"/>
    </source>
</evidence>
<reference evidence="9 10" key="1">
    <citation type="journal article" date="2014" name="Nat. Commun.">
        <title>Molecular traces of alternative social organization in a termite genome.</title>
        <authorList>
            <person name="Terrapon N."/>
            <person name="Li C."/>
            <person name="Robertson H.M."/>
            <person name="Ji L."/>
            <person name="Meng X."/>
            <person name="Booth W."/>
            <person name="Chen Z."/>
            <person name="Childers C.P."/>
            <person name="Glastad K.M."/>
            <person name="Gokhale K."/>
            <person name="Gowin J."/>
            <person name="Gronenberg W."/>
            <person name="Hermansen R.A."/>
            <person name="Hu H."/>
            <person name="Hunt B.G."/>
            <person name="Huylmans A.K."/>
            <person name="Khalil S.M."/>
            <person name="Mitchell R.D."/>
            <person name="Munoz-Torres M.C."/>
            <person name="Mustard J.A."/>
            <person name="Pan H."/>
            <person name="Reese J.T."/>
            <person name="Scharf M.E."/>
            <person name="Sun F."/>
            <person name="Vogel H."/>
            <person name="Xiao J."/>
            <person name="Yang W."/>
            <person name="Yang Z."/>
            <person name="Yang Z."/>
            <person name="Zhou J."/>
            <person name="Zhu J."/>
            <person name="Brent C.S."/>
            <person name="Elsik C.G."/>
            <person name="Goodisman M.A."/>
            <person name="Liberles D.A."/>
            <person name="Roe R.M."/>
            <person name="Vargo E.L."/>
            <person name="Vilcinskas A."/>
            <person name="Wang J."/>
            <person name="Bornberg-Bauer E."/>
            <person name="Korb J."/>
            <person name="Zhang G."/>
            <person name="Liebig J."/>
        </authorList>
    </citation>
    <scope>NUCLEOTIDE SEQUENCE [LARGE SCALE GENOMIC DNA]</scope>
    <source>
        <tissue evidence="9">Whole organism</tissue>
    </source>
</reference>
<evidence type="ECO:0000256" key="5">
    <source>
        <dbReference type="ARBA" id="ARBA00023136"/>
    </source>
</evidence>
<feature type="transmembrane region" description="Helical" evidence="8">
    <location>
        <begin position="268"/>
        <end position="290"/>
    </location>
</feature>
<dbReference type="AlphaFoldDB" id="A0A067QHR3"/>
<name>A0A067QHR3_ZOONE</name>
<dbReference type="GO" id="GO:0005886">
    <property type="term" value="C:plasma membrane"/>
    <property type="evidence" value="ECO:0007669"/>
    <property type="project" value="UniProtKB-SubCell"/>
</dbReference>
<keyword evidence="2" id="KW-1003">Cell membrane</keyword>
<protein>
    <recommendedName>
        <fullName evidence="11">Ionotropic glutamate receptor C-terminal domain-containing protein</fullName>
    </recommendedName>
</protein>
<evidence type="ECO:0008006" key="11">
    <source>
        <dbReference type="Google" id="ProtNLM"/>
    </source>
</evidence>
<evidence type="ECO:0000256" key="1">
    <source>
        <dbReference type="ARBA" id="ARBA00004651"/>
    </source>
</evidence>
<evidence type="ECO:0000256" key="3">
    <source>
        <dbReference type="ARBA" id="ARBA00022692"/>
    </source>
</evidence>